<organism evidence="1 2">
    <name type="scientific">Cocos nucifera</name>
    <name type="common">Coconut palm</name>
    <dbReference type="NCBI Taxonomy" id="13894"/>
    <lineage>
        <taxon>Eukaryota</taxon>
        <taxon>Viridiplantae</taxon>
        <taxon>Streptophyta</taxon>
        <taxon>Embryophyta</taxon>
        <taxon>Tracheophyta</taxon>
        <taxon>Spermatophyta</taxon>
        <taxon>Magnoliopsida</taxon>
        <taxon>Liliopsida</taxon>
        <taxon>Arecaceae</taxon>
        <taxon>Arecoideae</taxon>
        <taxon>Cocoseae</taxon>
        <taxon>Attaleinae</taxon>
        <taxon>Cocos</taxon>
    </lineage>
</organism>
<keyword evidence="1" id="KW-0482">Metalloprotease</keyword>
<reference evidence="1" key="1">
    <citation type="journal article" date="2017" name="Gigascience">
        <title>The genome draft of coconut (Cocos nucifera).</title>
        <authorList>
            <person name="Xiao Y."/>
            <person name="Xu P."/>
            <person name="Fan H."/>
            <person name="Baudouin L."/>
            <person name="Xia W."/>
            <person name="Bocs S."/>
            <person name="Xu J."/>
            <person name="Li Q."/>
            <person name="Guo A."/>
            <person name="Zhou L."/>
            <person name="Li J."/>
            <person name="Wu Y."/>
            <person name="Ma Z."/>
            <person name="Armero A."/>
            <person name="Issali A.E."/>
            <person name="Liu N."/>
            <person name="Peng M."/>
            <person name="Yang Y."/>
        </authorList>
    </citation>
    <scope>NUCLEOTIDE SEQUENCE</scope>
    <source>
        <tissue evidence="1">Spear leaf of Hainan Tall coconut</tissue>
    </source>
</reference>
<comment type="caution">
    <text evidence="1">The sequence shown here is derived from an EMBL/GenBank/DDBJ whole genome shotgun (WGS) entry which is preliminary data.</text>
</comment>
<protein>
    <submittedName>
        <fullName evidence="1">Putative ATP-dependent zinc metalloprotease FTSH, chloroplastic</fullName>
    </submittedName>
</protein>
<keyword evidence="1" id="KW-0645">Protease</keyword>
<sequence length="55" mass="5855">MGFDCSKSKFSKAVLETGVTFADIIGADQAKLKLQEVIIIARDPVVVVAIMAKMG</sequence>
<evidence type="ECO:0000313" key="1">
    <source>
        <dbReference type="EMBL" id="KAG1326991.1"/>
    </source>
</evidence>
<keyword evidence="2" id="KW-1185">Reference proteome</keyword>
<name>A0A8K0HUM7_COCNU</name>
<dbReference type="Proteomes" id="UP000797356">
    <property type="component" value="Chromosome 1"/>
</dbReference>
<dbReference type="EMBL" id="CM017872">
    <property type="protein sequence ID" value="KAG1326991.1"/>
    <property type="molecule type" value="Genomic_DNA"/>
</dbReference>
<reference evidence="1" key="2">
    <citation type="submission" date="2019-07" db="EMBL/GenBank/DDBJ databases">
        <authorList>
            <person name="Yang Y."/>
            <person name="Bocs S."/>
            <person name="Baudouin L."/>
        </authorList>
    </citation>
    <scope>NUCLEOTIDE SEQUENCE</scope>
    <source>
        <tissue evidence="1">Spear leaf of Hainan Tall coconut</tissue>
    </source>
</reference>
<keyword evidence="1" id="KW-0378">Hydrolase</keyword>
<proteinExistence type="predicted"/>
<evidence type="ECO:0000313" key="2">
    <source>
        <dbReference type="Proteomes" id="UP000797356"/>
    </source>
</evidence>
<dbReference type="GO" id="GO:0008237">
    <property type="term" value="F:metallopeptidase activity"/>
    <property type="evidence" value="ECO:0007669"/>
    <property type="project" value="UniProtKB-KW"/>
</dbReference>
<dbReference type="AlphaFoldDB" id="A0A8K0HUM7"/>
<accession>A0A8K0HUM7</accession>
<gene>
    <name evidence="1" type="ORF">COCNU_01G009250</name>
</gene>